<gene>
    <name evidence="4" type="primary">ftsZ</name>
    <name evidence="9" type="ORF">CUN60_02590</name>
</gene>
<evidence type="ECO:0000256" key="1">
    <source>
        <dbReference type="ARBA" id="ARBA00009690"/>
    </source>
</evidence>
<evidence type="ECO:0000313" key="10">
    <source>
        <dbReference type="Proteomes" id="UP000236655"/>
    </source>
</evidence>
<feature type="domain" description="Tubulin/FtsZ 2-layer sandwich" evidence="8">
    <location>
        <begin position="214"/>
        <end position="332"/>
    </location>
</feature>
<keyword evidence="3 4" id="KW-0342">GTP-binding</keyword>
<dbReference type="CDD" id="cd02201">
    <property type="entry name" value="FtsZ_type1"/>
    <property type="match status" value="1"/>
</dbReference>
<dbReference type="SUPFAM" id="SSF52490">
    <property type="entry name" value="Tubulin nucleotide-binding domain-like"/>
    <property type="match status" value="1"/>
</dbReference>
<protein>
    <recommendedName>
        <fullName evidence="4 5">Cell division protein FtsZ</fullName>
    </recommendedName>
</protein>
<feature type="binding site" evidence="4">
    <location>
        <begin position="115"/>
        <end position="117"/>
    </location>
    <ligand>
        <name>GTP</name>
        <dbReference type="ChEBI" id="CHEBI:37565"/>
    </ligand>
</feature>
<proteinExistence type="inferred from homology"/>
<keyword evidence="4 6" id="KW-0717">Septation</keyword>
<dbReference type="PANTHER" id="PTHR30314:SF3">
    <property type="entry name" value="MITOCHONDRIAL DIVISION PROTEIN FSZA"/>
    <property type="match status" value="1"/>
</dbReference>
<dbReference type="GO" id="GO:0003924">
    <property type="term" value="F:GTPase activity"/>
    <property type="evidence" value="ECO:0007669"/>
    <property type="project" value="UniProtKB-UniRule"/>
</dbReference>
<evidence type="ECO:0000256" key="2">
    <source>
        <dbReference type="ARBA" id="ARBA00022741"/>
    </source>
</evidence>
<dbReference type="InterPro" id="IPR000158">
    <property type="entry name" value="Cell_div_FtsZ"/>
</dbReference>
<dbReference type="Gene3D" id="3.40.50.1440">
    <property type="entry name" value="Tubulin/FtsZ, GTPase domain"/>
    <property type="match status" value="1"/>
</dbReference>
<evidence type="ECO:0000256" key="4">
    <source>
        <dbReference type="HAMAP-Rule" id="MF_00909"/>
    </source>
</evidence>
<feature type="domain" description="Tubulin/FtsZ GTPase" evidence="7">
    <location>
        <begin position="20"/>
        <end position="212"/>
    </location>
</feature>
<dbReference type="SMART" id="SM00865">
    <property type="entry name" value="Tubulin_C"/>
    <property type="match status" value="1"/>
</dbReference>
<evidence type="ECO:0000256" key="5">
    <source>
        <dbReference type="NCBIfam" id="TIGR00065"/>
    </source>
</evidence>
<dbReference type="GO" id="GO:0005737">
    <property type="term" value="C:cytoplasm"/>
    <property type="evidence" value="ECO:0007669"/>
    <property type="project" value="UniProtKB-SubCell"/>
</dbReference>
<dbReference type="SMART" id="SM00864">
    <property type="entry name" value="Tubulin"/>
    <property type="match status" value="1"/>
</dbReference>
<comment type="subcellular location">
    <subcellularLocation>
        <location evidence="4">Cytoplasm</location>
    </subcellularLocation>
    <text evidence="4">Assembles at midcell at the inner surface of the cytoplasmic membrane.</text>
</comment>
<dbReference type="GO" id="GO:0000917">
    <property type="term" value="P:division septum assembly"/>
    <property type="evidence" value="ECO:0007669"/>
    <property type="project" value="UniProtKB-KW"/>
</dbReference>
<dbReference type="HAMAP" id="MF_00909">
    <property type="entry name" value="FtsZ"/>
    <property type="match status" value="1"/>
</dbReference>
<keyword evidence="4" id="KW-0963">Cytoplasm</keyword>
<dbReference type="OrthoDB" id="9813375at2"/>
<feature type="binding site" evidence="4">
    <location>
        <begin position="28"/>
        <end position="32"/>
    </location>
    <ligand>
        <name>GTP</name>
        <dbReference type="ChEBI" id="CHEBI:37565"/>
    </ligand>
</feature>
<dbReference type="PROSITE" id="PS01135">
    <property type="entry name" value="FTSZ_2"/>
    <property type="match status" value="1"/>
</dbReference>
<dbReference type="NCBIfam" id="TIGR00065">
    <property type="entry name" value="ftsZ"/>
    <property type="match status" value="1"/>
</dbReference>
<keyword evidence="2 4" id="KW-0547">Nucleotide-binding</keyword>
<feature type="binding site" evidence="4">
    <location>
        <position position="150"/>
    </location>
    <ligand>
        <name>GTP</name>
        <dbReference type="ChEBI" id="CHEBI:37565"/>
    </ligand>
</feature>
<feature type="binding site" evidence="4">
    <location>
        <position position="194"/>
    </location>
    <ligand>
        <name>GTP</name>
        <dbReference type="ChEBI" id="CHEBI:37565"/>
    </ligand>
</feature>
<dbReference type="GO" id="GO:0005525">
    <property type="term" value="F:GTP binding"/>
    <property type="evidence" value="ECO:0007669"/>
    <property type="project" value="UniProtKB-UniRule"/>
</dbReference>
<name>A0A2I7N9J1_9NEIS</name>
<dbReference type="Pfam" id="PF00091">
    <property type="entry name" value="Tubulin"/>
    <property type="match status" value="1"/>
</dbReference>
<dbReference type="InterPro" id="IPR036525">
    <property type="entry name" value="Tubulin/FtsZ_GTPase_sf"/>
</dbReference>
<dbReference type="InterPro" id="IPR003008">
    <property type="entry name" value="Tubulin_FtsZ_GTPase"/>
</dbReference>
<keyword evidence="4 6" id="KW-0131">Cell cycle</keyword>
<reference evidence="10" key="1">
    <citation type="submission" date="2017-11" db="EMBL/GenBank/DDBJ databases">
        <authorList>
            <person name="Chan K.G."/>
            <person name="Lee L.S."/>
        </authorList>
    </citation>
    <scope>NUCLEOTIDE SEQUENCE [LARGE SCALE GENOMIC DNA]</scope>
    <source>
        <strain evidence="10">DSM 100970</strain>
    </source>
</reference>
<dbReference type="PANTHER" id="PTHR30314">
    <property type="entry name" value="CELL DIVISION PROTEIN FTSZ-RELATED"/>
    <property type="match status" value="1"/>
</dbReference>
<dbReference type="KEGG" id="nba:CUN60_02590"/>
<dbReference type="GO" id="GO:0032153">
    <property type="term" value="C:cell division site"/>
    <property type="evidence" value="ECO:0007669"/>
    <property type="project" value="UniProtKB-UniRule"/>
</dbReference>
<dbReference type="FunFam" id="3.40.50.1440:FF:000001">
    <property type="entry name" value="Cell division protein FtsZ"/>
    <property type="match status" value="1"/>
</dbReference>
<dbReference type="AlphaFoldDB" id="A0A2I7N9J1"/>
<dbReference type="RefSeq" id="WP_102952426.1">
    <property type="nucleotide sequence ID" value="NZ_CP024847.1"/>
</dbReference>
<evidence type="ECO:0000259" key="8">
    <source>
        <dbReference type="SMART" id="SM00865"/>
    </source>
</evidence>
<dbReference type="GO" id="GO:0043093">
    <property type="term" value="P:FtsZ-dependent cytokinesis"/>
    <property type="evidence" value="ECO:0007669"/>
    <property type="project" value="UniProtKB-UniRule"/>
</dbReference>
<evidence type="ECO:0000259" key="7">
    <source>
        <dbReference type="SMART" id="SM00864"/>
    </source>
</evidence>
<comment type="similarity">
    <text evidence="1 4 6">Belongs to the FtsZ family.</text>
</comment>
<accession>A0A2I7N9J1</accession>
<organism evidence="9 10">
    <name type="scientific">Aquella oligotrophica</name>
    <dbReference type="NCBI Taxonomy" id="2067065"/>
    <lineage>
        <taxon>Bacteria</taxon>
        <taxon>Pseudomonadati</taxon>
        <taxon>Pseudomonadota</taxon>
        <taxon>Betaproteobacteria</taxon>
        <taxon>Neisseriales</taxon>
        <taxon>Neisseriaceae</taxon>
        <taxon>Aquella</taxon>
    </lineage>
</organism>
<dbReference type="InterPro" id="IPR018316">
    <property type="entry name" value="Tubulin/FtsZ_2-layer-sand-dom"/>
</dbReference>
<dbReference type="Proteomes" id="UP000236655">
    <property type="component" value="Chromosome"/>
</dbReference>
<dbReference type="EMBL" id="CP024847">
    <property type="protein sequence ID" value="AUR53140.1"/>
    <property type="molecule type" value="Genomic_DNA"/>
</dbReference>
<evidence type="ECO:0000313" key="9">
    <source>
        <dbReference type="EMBL" id="AUR53140.1"/>
    </source>
</evidence>
<dbReference type="InterPro" id="IPR024757">
    <property type="entry name" value="FtsZ_C"/>
</dbReference>
<dbReference type="GO" id="GO:0051258">
    <property type="term" value="P:protein polymerization"/>
    <property type="evidence" value="ECO:0007669"/>
    <property type="project" value="UniProtKB-UniRule"/>
</dbReference>
<dbReference type="Pfam" id="PF12327">
    <property type="entry name" value="FtsZ_C"/>
    <property type="match status" value="1"/>
</dbReference>
<evidence type="ECO:0000256" key="3">
    <source>
        <dbReference type="ARBA" id="ARBA00023134"/>
    </source>
</evidence>
<evidence type="ECO:0000256" key="6">
    <source>
        <dbReference type="RuleBase" id="RU000631"/>
    </source>
</evidence>
<dbReference type="InterPro" id="IPR020805">
    <property type="entry name" value="Cell_div_FtsZ_CS"/>
</dbReference>
<comment type="subunit">
    <text evidence="4">Homodimer. Polymerizes to form a dynamic ring structure in a strictly GTP-dependent manner. Interacts directly with several other division proteins.</text>
</comment>
<keyword evidence="10" id="KW-1185">Reference proteome</keyword>
<sequence>MAEQESNYNIEAVFTHVGEVIKVVGVGGGGCNAVDNMVKNGIKHVEFICANTDAKALSRNKAHHLMQLGHGLTRGLGAGSQPEVGQKSAMEDREKIAALLKGADMLFIAAGMGGGTGTGAAPVIADIARSLNILTVGVVTRPFDYEGEKRRKIADHGIEELRKHVDSLIVIPNEKLMTELDEDVSMREAFAAADAVLRGAVAGITEVIKTPGLISLDFADVKTVMSGRGLAMMGSAAAKGQHRAQEATEKAIYSPLLDDVSLDGAKGVLVNISSAPGALKMREYHEIIGIIQRHIHPEADFKSGMAEIEDMDEEEVRVTVIATGLTDMRAGNEFQPVFAKEDMGLAANQAVEGAAETSQQEQVNDPFANFNKNVFSTPAFFRKNRS</sequence>
<keyword evidence="4 6" id="KW-0132">Cell division</keyword>
<dbReference type="SUPFAM" id="SSF55307">
    <property type="entry name" value="Tubulin C-terminal domain-like"/>
    <property type="match status" value="1"/>
</dbReference>
<dbReference type="InterPro" id="IPR008280">
    <property type="entry name" value="Tub_FtsZ_C"/>
</dbReference>
<dbReference type="InterPro" id="IPR045061">
    <property type="entry name" value="FtsZ/CetZ"/>
</dbReference>
<comment type="function">
    <text evidence="4 6">Essential cell division protein that forms a contractile ring structure (Z ring) at the future cell division site. The regulation of the ring assembly controls the timing and the location of cell division. One of the functions of the FtsZ ring is to recruit other cell division proteins to the septum to produce a new cell wall between the dividing cells. Binds GTP and shows GTPase activity.</text>
</comment>
<feature type="binding site" evidence="4">
    <location>
        <position position="146"/>
    </location>
    <ligand>
        <name>GTP</name>
        <dbReference type="ChEBI" id="CHEBI:37565"/>
    </ligand>
</feature>
<dbReference type="PRINTS" id="PR00423">
    <property type="entry name" value="CELLDVISFTSZ"/>
</dbReference>